<evidence type="ECO:0000313" key="5">
    <source>
        <dbReference type="Proteomes" id="UP000334019"/>
    </source>
</evidence>
<sequence>MRILVSGASGLIGTALQEELRARGHTPVPLTRQPAPGSHAIRWDPMAGELDLADLDGIEAVVHLAGESIAGGRWTDEQKARILESRTKGTSLLAEAVAAMDDRPSVFLSGSAIGYYGDRGDEVLDESSPAGDDFLAGVCVRWEACAQLAAEAGIRTCTLRTGIVLDAEEGALAKQLLPFKLGVGGRLGSGRQWQSWITLADEVRAICHLLESSVSGAVNLTAPNPVRNSEFTSTLGRVLRRPTLLPIPTFAPSLLYGRELVESLLLVSQRVAPSVLEADGFEFRHRDLEPALRAVLDRP</sequence>
<evidence type="ECO:0000313" key="4">
    <source>
        <dbReference type="EMBL" id="QGG95878.1"/>
    </source>
</evidence>
<gene>
    <name evidence="4" type="ORF">GH723_12645</name>
</gene>
<organism evidence="4 5">
    <name type="scientific">Actinomarinicola tropica</name>
    <dbReference type="NCBI Taxonomy" id="2789776"/>
    <lineage>
        <taxon>Bacteria</taxon>
        <taxon>Bacillati</taxon>
        <taxon>Actinomycetota</taxon>
        <taxon>Acidimicrobiia</taxon>
        <taxon>Acidimicrobiales</taxon>
        <taxon>Iamiaceae</taxon>
        <taxon>Actinomarinicola</taxon>
    </lineage>
</organism>
<dbReference type="RefSeq" id="WP_153759984.1">
    <property type="nucleotide sequence ID" value="NZ_CP045851.1"/>
</dbReference>
<comment type="similarity">
    <text evidence="1">Belongs to the NAD(P)-dependent epimerase/dehydratase family. SDR39U1 subfamily.</text>
</comment>
<dbReference type="InterPro" id="IPR013549">
    <property type="entry name" value="DUF1731"/>
</dbReference>
<dbReference type="InterPro" id="IPR001509">
    <property type="entry name" value="Epimerase_deHydtase"/>
</dbReference>
<dbReference type="PANTHER" id="PTHR11092">
    <property type="entry name" value="SUGAR NUCLEOTIDE EPIMERASE RELATED"/>
    <property type="match status" value="1"/>
</dbReference>
<dbReference type="InterPro" id="IPR036291">
    <property type="entry name" value="NAD(P)-bd_dom_sf"/>
</dbReference>
<dbReference type="NCBIfam" id="TIGR01777">
    <property type="entry name" value="yfcH"/>
    <property type="match status" value="1"/>
</dbReference>
<accession>A0A5Q2RGE4</accession>
<feature type="domain" description="DUF1731" evidence="3">
    <location>
        <begin position="247"/>
        <end position="295"/>
    </location>
</feature>
<evidence type="ECO:0000256" key="1">
    <source>
        <dbReference type="ARBA" id="ARBA00009353"/>
    </source>
</evidence>
<dbReference type="SUPFAM" id="SSF51735">
    <property type="entry name" value="NAD(P)-binding Rossmann-fold domains"/>
    <property type="match status" value="1"/>
</dbReference>
<dbReference type="PANTHER" id="PTHR11092:SF0">
    <property type="entry name" value="EPIMERASE FAMILY PROTEIN SDR39U1"/>
    <property type="match status" value="1"/>
</dbReference>
<dbReference type="InterPro" id="IPR010099">
    <property type="entry name" value="SDR39U1"/>
</dbReference>
<feature type="domain" description="NAD-dependent epimerase/dehydratase" evidence="2">
    <location>
        <begin position="3"/>
        <end position="216"/>
    </location>
</feature>
<dbReference type="AlphaFoldDB" id="A0A5Q2RGE4"/>
<keyword evidence="5" id="KW-1185">Reference proteome</keyword>
<dbReference type="CDD" id="cd05242">
    <property type="entry name" value="SDR_a8"/>
    <property type="match status" value="1"/>
</dbReference>
<reference evidence="4 5" key="1">
    <citation type="submission" date="2019-11" db="EMBL/GenBank/DDBJ databases">
        <authorList>
            <person name="He Y."/>
        </authorList>
    </citation>
    <scope>NUCLEOTIDE SEQUENCE [LARGE SCALE GENOMIC DNA]</scope>
    <source>
        <strain evidence="4 5">SCSIO 58843</strain>
    </source>
</reference>
<evidence type="ECO:0000259" key="2">
    <source>
        <dbReference type="Pfam" id="PF01370"/>
    </source>
</evidence>
<evidence type="ECO:0000259" key="3">
    <source>
        <dbReference type="Pfam" id="PF08338"/>
    </source>
</evidence>
<dbReference type="Pfam" id="PF01370">
    <property type="entry name" value="Epimerase"/>
    <property type="match status" value="1"/>
</dbReference>
<dbReference type="Gene3D" id="3.40.50.720">
    <property type="entry name" value="NAD(P)-binding Rossmann-like Domain"/>
    <property type="match status" value="1"/>
</dbReference>
<dbReference type="Pfam" id="PF08338">
    <property type="entry name" value="DUF1731"/>
    <property type="match status" value="1"/>
</dbReference>
<protein>
    <submittedName>
        <fullName evidence="4">TIGR01777 family protein</fullName>
    </submittedName>
</protein>
<dbReference type="EMBL" id="CP045851">
    <property type="protein sequence ID" value="QGG95878.1"/>
    <property type="molecule type" value="Genomic_DNA"/>
</dbReference>
<proteinExistence type="inferred from homology"/>
<dbReference type="KEGG" id="atq:GH723_12645"/>
<dbReference type="Proteomes" id="UP000334019">
    <property type="component" value="Chromosome"/>
</dbReference>
<name>A0A5Q2RGE4_9ACTN</name>